<feature type="non-terminal residue" evidence="10">
    <location>
        <position position="1"/>
    </location>
</feature>
<dbReference type="GO" id="GO:0046872">
    <property type="term" value="F:metal ion binding"/>
    <property type="evidence" value="ECO:0007669"/>
    <property type="project" value="UniProtKB-KW"/>
</dbReference>
<dbReference type="SUPFAM" id="SSF102114">
    <property type="entry name" value="Radical SAM enzymes"/>
    <property type="match status" value="1"/>
</dbReference>
<dbReference type="Gene3D" id="3.80.30.20">
    <property type="entry name" value="tm_1862 like domain"/>
    <property type="match status" value="1"/>
</dbReference>
<evidence type="ECO:0000256" key="5">
    <source>
        <dbReference type="ARBA" id="ARBA00022723"/>
    </source>
</evidence>
<keyword evidence="3" id="KW-0808">Transferase</keyword>
<keyword evidence="4" id="KW-0949">S-adenosyl-L-methionine</keyword>
<dbReference type="SMART" id="SM00729">
    <property type="entry name" value="Elp3"/>
    <property type="match status" value="1"/>
</dbReference>
<dbReference type="InterPro" id="IPR034466">
    <property type="entry name" value="Methyltransferase_Class_B"/>
</dbReference>
<dbReference type="CDD" id="cd01335">
    <property type="entry name" value="Radical_SAM"/>
    <property type="match status" value="1"/>
</dbReference>
<evidence type="ECO:0000256" key="4">
    <source>
        <dbReference type="ARBA" id="ARBA00022691"/>
    </source>
</evidence>
<dbReference type="InterPro" id="IPR051198">
    <property type="entry name" value="BchE-like"/>
</dbReference>
<dbReference type="CDD" id="cd02068">
    <property type="entry name" value="radical_SAM_B12_BD"/>
    <property type="match status" value="1"/>
</dbReference>
<dbReference type="Pfam" id="PF02310">
    <property type="entry name" value="B12-binding"/>
    <property type="match status" value="1"/>
</dbReference>
<name>A0A382ENQ0_9ZZZZ</name>
<evidence type="ECO:0000259" key="8">
    <source>
        <dbReference type="PROSITE" id="PS51332"/>
    </source>
</evidence>
<dbReference type="SFLD" id="SFLDS00029">
    <property type="entry name" value="Radical_SAM"/>
    <property type="match status" value="1"/>
</dbReference>
<evidence type="ECO:0000256" key="3">
    <source>
        <dbReference type="ARBA" id="ARBA00022679"/>
    </source>
</evidence>
<dbReference type="EMBL" id="UINC01045166">
    <property type="protein sequence ID" value="SVB51591.1"/>
    <property type="molecule type" value="Genomic_DNA"/>
</dbReference>
<gene>
    <name evidence="10" type="ORF">METZ01_LOCUS204445</name>
</gene>
<proteinExistence type="predicted"/>
<dbReference type="SFLD" id="SFLDG01123">
    <property type="entry name" value="methyltransferase_(Class_B)"/>
    <property type="match status" value="1"/>
</dbReference>
<feature type="domain" description="B12-binding" evidence="8">
    <location>
        <begin position="1"/>
        <end position="88"/>
    </location>
</feature>
<evidence type="ECO:0000313" key="10">
    <source>
        <dbReference type="EMBL" id="SVB51591.1"/>
    </source>
</evidence>
<dbReference type="PROSITE" id="PS51918">
    <property type="entry name" value="RADICAL_SAM"/>
    <property type="match status" value="1"/>
</dbReference>
<evidence type="ECO:0000256" key="1">
    <source>
        <dbReference type="ARBA" id="ARBA00001966"/>
    </source>
</evidence>
<sequence>ALSRIAAAKADVIAISNMFSWQIEQAFDMAKLAKSVCPDATVVLGGPHASSFPQETLATEGVDYVFMGEGEERLHQFLLKHENGKEIEIQGVIGKEADFNLLRPSKKAPIDFIQPLDKLPIPAYDMVDVDRYFHLQATGFSPRAREWGKRSVTLLTSRGCPHQCIFCSIQATMGYAWRYHSPDYLAAHIAYLSDNHQIDCIHFEDDNFTHDAKRFDEVLDVLLKREKRIPWDTPNGIRGDTWTLDRVKRTKESGCQYLVVAIESAVQRVVDEVVKKRLDLKKVTELMRYCRECDLRLNAFYVIGLPGETVEEIEFTVRYAMDCYDRLDVYPTISIAIPLPGTEFFDMTVENQLYEGELKYQANQVVTKEFNPENIKRIYEEGMRRKLWIFVKKTLTSPREFRYNLRLIVHYKSMAKSVLQNGLRGAWSRFRYFMGLERRLAIRSD</sequence>
<feature type="domain" description="Radical SAM core" evidence="9">
    <location>
        <begin position="146"/>
        <end position="373"/>
    </location>
</feature>
<dbReference type="InterPro" id="IPR007197">
    <property type="entry name" value="rSAM"/>
</dbReference>
<dbReference type="SFLD" id="SFLDG01082">
    <property type="entry name" value="B12-binding_domain_containing"/>
    <property type="match status" value="1"/>
</dbReference>
<keyword evidence="5" id="KW-0479">Metal-binding</keyword>
<dbReference type="GO" id="GO:0051539">
    <property type="term" value="F:4 iron, 4 sulfur cluster binding"/>
    <property type="evidence" value="ECO:0007669"/>
    <property type="project" value="UniProtKB-KW"/>
</dbReference>
<protein>
    <submittedName>
        <fullName evidence="10">Uncharacterized protein</fullName>
    </submittedName>
</protein>
<evidence type="ECO:0000256" key="2">
    <source>
        <dbReference type="ARBA" id="ARBA00022603"/>
    </source>
</evidence>
<dbReference type="InterPro" id="IPR006158">
    <property type="entry name" value="Cobalamin-bd"/>
</dbReference>
<keyword evidence="2" id="KW-0489">Methyltransferase</keyword>
<keyword evidence="7" id="KW-0411">Iron-sulfur</keyword>
<dbReference type="InterPro" id="IPR006638">
    <property type="entry name" value="Elp3/MiaA/NifB-like_rSAM"/>
</dbReference>
<dbReference type="InterPro" id="IPR058240">
    <property type="entry name" value="rSAM_sf"/>
</dbReference>
<dbReference type="PROSITE" id="PS51332">
    <property type="entry name" value="B12_BINDING"/>
    <property type="match status" value="1"/>
</dbReference>
<dbReference type="InterPro" id="IPR023404">
    <property type="entry name" value="rSAM_horseshoe"/>
</dbReference>
<dbReference type="PANTHER" id="PTHR43409:SF7">
    <property type="entry name" value="BLL1977 PROTEIN"/>
    <property type="match status" value="1"/>
</dbReference>
<dbReference type="PANTHER" id="PTHR43409">
    <property type="entry name" value="ANAEROBIC MAGNESIUM-PROTOPORPHYRIN IX MONOMETHYL ESTER CYCLASE-RELATED"/>
    <property type="match status" value="1"/>
</dbReference>
<dbReference type="Gene3D" id="3.40.50.280">
    <property type="entry name" value="Cobalamin-binding domain"/>
    <property type="match status" value="1"/>
</dbReference>
<evidence type="ECO:0000256" key="6">
    <source>
        <dbReference type="ARBA" id="ARBA00023004"/>
    </source>
</evidence>
<evidence type="ECO:0000259" key="9">
    <source>
        <dbReference type="PROSITE" id="PS51918"/>
    </source>
</evidence>
<organism evidence="10">
    <name type="scientific">marine metagenome</name>
    <dbReference type="NCBI Taxonomy" id="408172"/>
    <lineage>
        <taxon>unclassified sequences</taxon>
        <taxon>metagenomes</taxon>
        <taxon>ecological metagenomes</taxon>
    </lineage>
</organism>
<comment type="cofactor">
    <cofactor evidence="1">
        <name>[4Fe-4S] cluster</name>
        <dbReference type="ChEBI" id="CHEBI:49883"/>
    </cofactor>
</comment>
<dbReference type="GO" id="GO:0031419">
    <property type="term" value="F:cobalamin binding"/>
    <property type="evidence" value="ECO:0007669"/>
    <property type="project" value="InterPro"/>
</dbReference>
<keyword evidence="6" id="KW-0408">Iron</keyword>
<reference evidence="10" key="1">
    <citation type="submission" date="2018-05" db="EMBL/GenBank/DDBJ databases">
        <authorList>
            <person name="Lanie J.A."/>
            <person name="Ng W.-L."/>
            <person name="Kazmierczak K.M."/>
            <person name="Andrzejewski T.M."/>
            <person name="Davidsen T.M."/>
            <person name="Wayne K.J."/>
            <person name="Tettelin H."/>
            <person name="Glass J.I."/>
            <person name="Rusch D."/>
            <person name="Podicherti R."/>
            <person name="Tsui H.-C.T."/>
            <person name="Winkler M.E."/>
        </authorList>
    </citation>
    <scope>NUCLEOTIDE SEQUENCE</scope>
</reference>
<dbReference type="Pfam" id="PF04055">
    <property type="entry name" value="Radical_SAM"/>
    <property type="match status" value="1"/>
</dbReference>
<dbReference type="AlphaFoldDB" id="A0A382ENQ0"/>
<accession>A0A382ENQ0</accession>
<evidence type="ECO:0000256" key="7">
    <source>
        <dbReference type="ARBA" id="ARBA00023014"/>
    </source>
</evidence>
<dbReference type="GO" id="GO:0003824">
    <property type="term" value="F:catalytic activity"/>
    <property type="evidence" value="ECO:0007669"/>
    <property type="project" value="InterPro"/>
</dbReference>